<evidence type="ECO:0000256" key="3">
    <source>
        <dbReference type="ARBA" id="ARBA00022801"/>
    </source>
</evidence>
<evidence type="ECO:0000313" key="7">
    <source>
        <dbReference type="Proteomes" id="UP000199532"/>
    </source>
</evidence>
<comment type="catalytic activity">
    <reaction evidence="1">
        <text>Hydrolyzes the link between N-acetylmuramoyl residues and L-amino acid residues in certain cell-wall glycopeptides.</text>
        <dbReference type="EC" id="3.5.1.28"/>
    </reaction>
</comment>
<dbReference type="EMBL" id="FNXY01000007">
    <property type="protein sequence ID" value="SEJ38051.1"/>
    <property type="molecule type" value="Genomic_DNA"/>
</dbReference>
<keyword evidence="7" id="KW-1185">Reference proteome</keyword>
<dbReference type="InterPro" id="IPR036505">
    <property type="entry name" value="Amidase/PGRP_sf"/>
</dbReference>
<evidence type="ECO:0000313" key="6">
    <source>
        <dbReference type="EMBL" id="SEJ38051.1"/>
    </source>
</evidence>
<dbReference type="PANTHER" id="PTHR30417:SF1">
    <property type="entry name" value="N-ACETYLMURAMOYL-L-ALANINE AMIDASE AMID"/>
    <property type="match status" value="1"/>
</dbReference>
<evidence type="ECO:0000259" key="5">
    <source>
        <dbReference type="SMART" id="SM00644"/>
    </source>
</evidence>
<organism evidence="6 7">
    <name type="scientific">Dyadobacter koreensis</name>
    <dbReference type="NCBI Taxonomy" id="408657"/>
    <lineage>
        <taxon>Bacteria</taxon>
        <taxon>Pseudomonadati</taxon>
        <taxon>Bacteroidota</taxon>
        <taxon>Cytophagia</taxon>
        <taxon>Cytophagales</taxon>
        <taxon>Spirosomataceae</taxon>
        <taxon>Dyadobacter</taxon>
    </lineage>
</organism>
<proteinExistence type="predicted"/>
<sequence length="279" mass="31463">MSAENRLLNHFLLFLVLLISISCKSSKYAKTNKVYKNLAKGYAEIIRAAPPNHQAIDSMSTENQSWVGSVNFGIRRANFVILHHTAQDSTAQTLQTFTIPRTQVSAHYVVGRDGKVIQMVNDYLRAQHAGESRWGKNTDLNSSSLGIELDNNGNEPYSDQQMNSLYILLANLKKKYGIPTANFIGHADIAPARKPDPNNFPWKNLAEKGYGLWYDDSLETAPMDLDSTIALRIIGYDVRNIDAAIVAFKRHFIQTDITPILTAWDKSVLNNLYRKYLKD</sequence>
<dbReference type="GO" id="GO:0019867">
    <property type="term" value="C:outer membrane"/>
    <property type="evidence" value="ECO:0007669"/>
    <property type="project" value="TreeGrafter"/>
</dbReference>
<dbReference type="GO" id="GO:0071555">
    <property type="term" value="P:cell wall organization"/>
    <property type="evidence" value="ECO:0007669"/>
    <property type="project" value="UniProtKB-KW"/>
</dbReference>
<dbReference type="Gene3D" id="3.40.80.10">
    <property type="entry name" value="Peptidoglycan recognition protein-like"/>
    <property type="match status" value="1"/>
</dbReference>
<dbReference type="OrthoDB" id="9794842at2"/>
<dbReference type="AlphaFoldDB" id="A0A1H6Y9Y0"/>
<dbReference type="Proteomes" id="UP000199532">
    <property type="component" value="Unassembled WGS sequence"/>
</dbReference>
<dbReference type="PROSITE" id="PS51257">
    <property type="entry name" value="PROKAR_LIPOPROTEIN"/>
    <property type="match status" value="1"/>
</dbReference>
<dbReference type="Pfam" id="PF01510">
    <property type="entry name" value="Amidase_2"/>
    <property type="match status" value="1"/>
</dbReference>
<keyword evidence="3" id="KW-0378">Hydrolase</keyword>
<name>A0A1H6Y9Y0_9BACT</name>
<dbReference type="GO" id="GO:0009254">
    <property type="term" value="P:peptidoglycan turnover"/>
    <property type="evidence" value="ECO:0007669"/>
    <property type="project" value="TreeGrafter"/>
</dbReference>
<dbReference type="PANTHER" id="PTHR30417">
    <property type="entry name" value="N-ACETYLMURAMOYL-L-ALANINE AMIDASE AMID"/>
    <property type="match status" value="1"/>
</dbReference>
<dbReference type="InterPro" id="IPR002502">
    <property type="entry name" value="Amidase_domain"/>
</dbReference>
<evidence type="ECO:0000256" key="2">
    <source>
        <dbReference type="ARBA" id="ARBA00011901"/>
    </source>
</evidence>
<evidence type="ECO:0000256" key="4">
    <source>
        <dbReference type="ARBA" id="ARBA00023316"/>
    </source>
</evidence>
<accession>A0A1H6Y9Y0</accession>
<dbReference type="SUPFAM" id="SSF55846">
    <property type="entry name" value="N-acetylmuramoyl-L-alanine amidase-like"/>
    <property type="match status" value="1"/>
</dbReference>
<dbReference type="GO" id="GO:0008745">
    <property type="term" value="F:N-acetylmuramoyl-L-alanine amidase activity"/>
    <property type="evidence" value="ECO:0007669"/>
    <property type="project" value="UniProtKB-EC"/>
</dbReference>
<protein>
    <recommendedName>
        <fullName evidence="2">N-acetylmuramoyl-L-alanine amidase</fullName>
        <ecNumber evidence="2">3.5.1.28</ecNumber>
    </recommendedName>
</protein>
<dbReference type="EC" id="3.5.1.28" evidence="2"/>
<gene>
    <name evidence="6" type="ORF">SAMN04487995_4360</name>
</gene>
<dbReference type="CDD" id="cd06583">
    <property type="entry name" value="PGRP"/>
    <property type="match status" value="1"/>
</dbReference>
<feature type="domain" description="N-acetylmuramoyl-L-alanine amidase" evidence="5">
    <location>
        <begin position="67"/>
        <end position="198"/>
    </location>
</feature>
<keyword evidence="4" id="KW-0961">Cell wall biogenesis/degradation</keyword>
<reference evidence="6 7" key="1">
    <citation type="submission" date="2016-10" db="EMBL/GenBank/DDBJ databases">
        <authorList>
            <person name="de Groot N.N."/>
        </authorList>
    </citation>
    <scope>NUCLEOTIDE SEQUENCE [LARGE SCALE GENOMIC DNA]</scope>
    <source>
        <strain evidence="6 7">DSM 19938</strain>
    </source>
</reference>
<dbReference type="GO" id="GO:0009253">
    <property type="term" value="P:peptidoglycan catabolic process"/>
    <property type="evidence" value="ECO:0007669"/>
    <property type="project" value="InterPro"/>
</dbReference>
<dbReference type="STRING" id="408657.SAMN04487995_4360"/>
<dbReference type="InterPro" id="IPR051206">
    <property type="entry name" value="NAMLAA_amidase_2"/>
</dbReference>
<dbReference type="RefSeq" id="WP_090338372.1">
    <property type="nucleotide sequence ID" value="NZ_FNXY01000007.1"/>
</dbReference>
<dbReference type="SMART" id="SM00644">
    <property type="entry name" value="Ami_2"/>
    <property type="match status" value="1"/>
</dbReference>
<evidence type="ECO:0000256" key="1">
    <source>
        <dbReference type="ARBA" id="ARBA00001561"/>
    </source>
</evidence>